<keyword evidence="2" id="KW-1185">Reference proteome</keyword>
<sequence length="212" mass="22563">MHLVCEVIILSDLYNFQSTGNADVLDLLARKRPCLGSSNSVVDHGRRTYWRDPSTTFTPHSAFGLRQLTDNLRVITASQAPTLTPVATPTSGVAASIHSPYRTAAADTATATLSTLSAALEGKQPSPIVSRVTTLTGFSVPSPPDASMIRLLPSGMPSLEPMGPPLVPTRIDPPLPRIEESLVSDESSRVTSLTPCKGEKRLTSGAHSTLDY</sequence>
<dbReference type="Proteomes" id="UP000053257">
    <property type="component" value="Unassembled WGS sequence"/>
</dbReference>
<gene>
    <name evidence="1" type="ORF">PHLGIDRAFT_120429</name>
</gene>
<accession>A0A0C3NIS0</accession>
<dbReference type="AlphaFoldDB" id="A0A0C3NIS0"/>
<organism evidence="1 2">
    <name type="scientific">Phlebiopsis gigantea (strain 11061_1 CR5-6)</name>
    <name type="common">White-rot fungus</name>
    <name type="synonym">Peniophora gigantea</name>
    <dbReference type="NCBI Taxonomy" id="745531"/>
    <lineage>
        <taxon>Eukaryota</taxon>
        <taxon>Fungi</taxon>
        <taxon>Dikarya</taxon>
        <taxon>Basidiomycota</taxon>
        <taxon>Agaricomycotina</taxon>
        <taxon>Agaricomycetes</taxon>
        <taxon>Polyporales</taxon>
        <taxon>Phanerochaetaceae</taxon>
        <taxon>Phlebiopsis</taxon>
    </lineage>
</organism>
<proteinExistence type="predicted"/>
<evidence type="ECO:0000313" key="1">
    <source>
        <dbReference type="EMBL" id="KIP04774.1"/>
    </source>
</evidence>
<protein>
    <submittedName>
        <fullName evidence="1">Uncharacterized protein</fullName>
    </submittedName>
</protein>
<dbReference type="EMBL" id="KN840563">
    <property type="protein sequence ID" value="KIP04774.1"/>
    <property type="molecule type" value="Genomic_DNA"/>
</dbReference>
<dbReference type="HOGENOM" id="CLU_1300101_0_0_1"/>
<name>A0A0C3NIS0_PHLG1</name>
<evidence type="ECO:0000313" key="2">
    <source>
        <dbReference type="Proteomes" id="UP000053257"/>
    </source>
</evidence>
<reference evidence="1 2" key="1">
    <citation type="journal article" date="2014" name="PLoS Genet.">
        <title>Analysis of the Phlebiopsis gigantea genome, transcriptome and secretome provides insight into its pioneer colonization strategies of wood.</title>
        <authorList>
            <person name="Hori C."/>
            <person name="Ishida T."/>
            <person name="Igarashi K."/>
            <person name="Samejima M."/>
            <person name="Suzuki H."/>
            <person name="Master E."/>
            <person name="Ferreira P."/>
            <person name="Ruiz-Duenas F.J."/>
            <person name="Held B."/>
            <person name="Canessa P."/>
            <person name="Larrondo L.F."/>
            <person name="Schmoll M."/>
            <person name="Druzhinina I.S."/>
            <person name="Kubicek C.P."/>
            <person name="Gaskell J.A."/>
            <person name="Kersten P."/>
            <person name="St John F."/>
            <person name="Glasner J."/>
            <person name="Sabat G."/>
            <person name="Splinter BonDurant S."/>
            <person name="Syed K."/>
            <person name="Yadav J."/>
            <person name="Mgbeahuruike A.C."/>
            <person name="Kovalchuk A."/>
            <person name="Asiegbu F.O."/>
            <person name="Lackner G."/>
            <person name="Hoffmeister D."/>
            <person name="Rencoret J."/>
            <person name="Gutierrez A."/>
            <person name="Sun H."/>
            <person name="Lindquist E."/>
            <person name="Barry K."/>
            <person name="Riley R."/>
            <person name="Grigoriev I.V."/>
            <person name="Henrissat B."/>
            <person name="Kues U."/>
            <person name="Berka R.M."/>
            <person name="Martinez A.T."/>
            <person name="Covert S.F."/>
            <person name="Blanchette R.A."/>
            <person name="Cullen D."/>
        </authorList>
    </citation>
    <scope>NUCLEOTIDE SEQUENCE [LARGE SCALE GENOMIC DNA]</scope>
    <source>
        <strain evidence="1 2">11061_1 CR5-6</strain>
    </source>
</reference>